<dbReference type="InterPro" id="IPR027417">
    <property type="entry name" value="P-loop_NTPase"/>
</dbReference>
<proteinExistence type="predicted"/>
<dbReference type="Gene3D" id="3.40.50.300">
    <property type="entry name" value="P-loop containing nucleotide triphosphate hydrolases"/>
    <property type="match status" value="1"/>
</dbReference>
<organism evidence="1 2">
    <name type="scientific">Streptococcus thermophilus</name>
    <dbReference type="NCBI Taxonomy" id="1308"/>
    <lineage>
        <taxon>Bacteria</taxon>
        <taxon>Bacillati</taxon>
        <taxon>Bacillota</taxon>
        <taxon>Bacilli</taxon>
        <taxon>Lactobacillales</taxon>
        <taxon>Streptococcaceae</taxon>
        <taxon>Streptococcus</taxon>
    </lineage>
</organism>
<name>A0AAU9H982_STRTR</name>
<evidence type="ECO:0000313" key="2">
    <source>
        <dbReference type="Proteomes" id="UP000509120"/>
    </source>
</evidence>
<gene>
    <name evidence="1" type="ORF">STHERMO_1380</name>
</gene>
<accession>A0AAU9H982</accession>
<dbReference type="SUPFAM" id="SSF52540">
    <property type="entry name" value="P-loop containing nucleoside triphosphate hydrolases"/>
    <property type="match status" value="1"/>
</dbReference>
<protein>
    <recommendedName>
        <fullName evidence="3">ABC transporter ATP-binding protein</fullName>
    </recommendedName>
</protein>
<dbReference type="Proteomes" id="UP000509120">
    <property type="component" value="Chromosome"/>
</dbReference>
<evidence type="ECO:0000313" key="1">
    <source>
        <dbReference type="EMBL" id="CAD0156275.1"/>
    </source>
</evidence>
<dbReference type="AlphaFoldDB" id="A0AAU9H982"/>
<sequence>MATHDLSDIEQLCDRIFMIDKGQEIFDGTVSQLKETFGKMKTLSL</sequence>
<dbReference type="EMBL" id="LR822030">
    <property type="protein sequence ID" value="CAD0156275.1"/>
    <property type="molecule type" value="Genomic_DNA"/>
</dbReference>
<reference evidence="1 2" key="1">
    <citation type="submission" date="2020-06" db="EMBL/GenBank/DDBJ databases">
        <authorList>
            <person name="Chuat V."/>
        </authorList>
    </citation>
    <scope>NUCLEOTIDE SEQUENCE [LARGE SCALE GENOMIC DNA]</scope>
    <source>
        <strain evidence="1">STH_CIRM_1046</strain>
    </source>
</reference>
<evidence type="ECO:0008006" key="3">
    <source>
        <dbReference type="Google" id="ProtNLM"/>
    </source>
</evidence>